<proteinExistence type="predicted"/>
<dbReference type="InterPro" id="IPR014922">
    <property type="entry name" value="YdhG-like"/>
</dbReference>
<evidence type="ECO:0000313" key="3">
    <source>
        <dbReference type="Proteomes" id="UP000290261"/>
    </source>
</evidence>
<comment type="caution">
    <text evidence="2">The sequence shown here is derived from an EMBL/GenBank/DDBJ whole genome shotgun (WGS) entry which is preliminary data.</text>
</comment>
<dbReference type="Proteomes" id="UP000290261">
    <property type="component" value="Unassembled WGS sequence"/>
</dbReference>
<protein>
    <submittedName>
        <fullName evidence="2">2-dehydro-3-deoxyphosphooctonate aldolase</fullName>
    </submittedName>
</protein>
<evidence type="ECO:0000259" key="1">
    <source>
        <dbReference type="Pfam" id="PF08818"/>
    </source>
</evidence>
<name>A0A444VRL0_9FLAO</name>
<evidence type="ECO:0000313" key="2">
    <source>
        <dbReference type="EMBL" id="RYC53441.1"/>
    </source>
</evidence>
<dbReference type="EMBL" id="JJMP01000001">
    <property type="protein sequence ID" value="RYC53441.1"/>
    <property type="molecule type" value="Genomic_DNA"/>
</dbReference>
<dbReference type="Pfam" id="PF08818">
    <property type="entry name" value="DUF1801"/>
    <property type="match status" value="1"/>
</dbReference>
<accession>A0A444VRL0</accession>
<sequence>MNPAEDYIINQEEPFKTILLQLQVLVESTVPGVELKYKYRIPFYYLKGKPFCYLNVSPKKGYVDVGFWSSAHLSVHLDKMVTEGRKVMRSLRYHTLEDLDADVFLAVIKDAETVNHKGFWK</sequence>
<dbReference type="Gene3D" id="3.90.1150.200">
    <property type="match status" value="1"/>
</dbReference>
<organism evidence="2 3">
    <name type="scientific">Flagellimonas olearia</name>
    <dbReference type="NCBI Taxonomy" id="552546"/>
    <lineage>
        <taxon>Bacteria</taxon>
        <taxon>Pseudomonadati</taxon>
        <taxon>Bacteroidota</taxon>
        <taxon>Flavobacteriia</taxon>
        <taxon>Flavobacteriales</taxon>
        <taxon>Flavobacteriaceae</taxon>
        <taxon>Flagellimonas</taxon>
    </lineage>
</organism>
<gene>
    <name evidence="2" type="ORF">DN53_04260</name>
</gene>
<feature type="domain" description="YdhG-like" evidence="1">
    <location>
        <begin position="16"/>
        <end position="111"/>
    </location>
</feature>
<reference evidence="2 3" key="1">
    <citation type="submission" date="2014-04" db="EMBL/GenBank/DDBJ databases">
        <title>Whole genome of Muricauda olearia.</title>
        <authorList>
            <person name="Zhang X.-H."/>
            <person name="Tang K."/>
        </authorList>
    </citation>
    <scope>NUCLEOTIDE SEQUENCE [LARGE SCALE GENOMIC DNA]</scope>
    <source>
        <strain evidence="2 3">Th120</strain>
    </source>
</reference>
<dbReference type="SUPFAM" id="SSF159888">
    <property type="entry name" value="YdhG-like"/>
    <property type="match status" value="1"/>
</dbReference>
<dbReference type="AlphaFoldDB" id="A0A444VRL0"/>
<keyword evidence="3" id="KW-1185">Reference proteome</keyword>